<dbReference type="RefSeq" id="WP_311693289.1">
    <property type="nucleotide sequence ID" value="NZ_JAVRHL010000003.1"/>
</dbReference>
<comment type="caution">
    <text evidence="2">The sequence shown here is derived from an EMBL/GenBank/DDBJ whole genome shotgun (WGS) entry which is preliminary data.</text>
</comment>
<dbReference type="Gene3D" id="2.170.16.10">
    <property type="entry name" value="Hedgehog/Intein (Hint) domain"/>
    <property type="match status" value="1"/>
</dbReference>
<proteinExistence type="predicted"/>
<reference evidence="2 3" key="1">
    <citation type="submission" date="2023-09" db="EMBL/GenBank/DDBJ databases">
        <authorList>
            <person name="Rey-Velasco X."/>
        </authorList>
    </citation>
    <scope>NUCLEOTIDE SEQUENCE [LARGE SCALE GENOMIC DNA]</scope>
    <source>
        <strain evidence="2 3">F158</strain>
    </source>
</reference>
<dbReference type="EMBL" id="JAVRHL010000003">
    <property type="protein sequence ID" value="MDT0684145.1"/>
    <property type="molecule type" value="Genomic_DNA"/>
</dbReference>
<name>A0ABU3DK96_9RHOB</name>
<dbReference type="Pfam" id="PF13403">
    <property type="entry name" value="Hint_2"/>
    <property type="match status" value="1"/>
</dbReference>
<sequence length="334" mass="36004">MSDVTLYLTGDQIGTYGWANSGGNGDDMKVELDGVKTLGGPTDVFRIVVKQTNGGSEFSNSQFVEIYAYPDEGENPKPLFNHLNPQNDRFQGRASSNDHQIFDSGGQKVVFDVNGVSEGKMTYGPGYEPPRHEKMPFESFYSEPPDSFPCFAAGTLIDTPDGPRRVETLAIGDLVTTRDNGAQPVLWAGSRRVTGRGKLAPVLIEAGALGNARALVVSAQHRILMSDARAPLLFDDGEVLVPALALVNGTTIRRISVPDITYCHIALENHEILSAEGIACESLLLGETGIGSLAPAARAELAAIFPELTKAHPRVPAPARPLLRPWEAELLREE</sequence>
<protein>
    <submittedName>
        <fullName evidence="2">Hint domain-containing protein</fullName>
    </submittedName>
</protein>
<feature type="domain" description="Hedgehog/Intein (Hint)" evidence="1">
    <location>
        <begin position="149"/>
        <end position="286"/>
    </location>
</feature>
<keyword evidence="3" id="KW-1185">Reference proteome</keyword>
<dbReference type="SUPFAM" id="SSF51294">
    <property type="entry name" value="Hedgehog/intein (Hint) domain"/>
    <property type="match status" value="1"/>
</dbReference>
<evidence type="ECO:0000313" key="3">
    <source>
        <dbReference type="Proteomes" id="UP001265259"/>
    </source>
</evidence>
<dbReference type="Proteomes" id="UP001265259">
    <property type="component" value="Unassembled WGS sequence"/>
</dbReference>
<accession>A0ABU3DK96</accession>
<dbReference type="InterPro" id="IPR036844">
    <property type="entry name" value="Hint_dom_sf"/>
</dbReference>
<dbReference type="InterPro" id="IPR028992">
    <property type="entry name" value="Hedgehog/Intein_dom"/>
</dbReference>
<evidence type="ECO:0000259" key="1">
    <source>
        <dbReference type="Pfam" id="PF13403"/>
    </source>
</evidence>
<gene>
    <name evidence="2" type="ORF">RM543_15775</name>
</gene>
<evidence type="ECO:0000313" key="2">
    <source>
        <dbReference type="EMBL" id="MDT0684145.1"/>
    </source>
</evidence>
<organism evidence="2 3">
    <name type="scientific">Tropicimonas omnivorans</name>
    <dbReference type="NCBI Taxonomy" id="3075590"/>
    <lineage>
        <taxon>Bacteria</taxon>
        <taxon>Pseudomonadati</taxon>
        <taxon>Pseudomonadota</taxon>
        <taxon>Alphaproteobacteria</taxon>
        <taxon>Rhodobacterales</taxon>
        <taxon>Roseobacteraceae</taxon>
        <taxon>Tropicimonas</taxon>
    </lineage>
</organism>